<dbReference type="GO" id="GO:0006457">
    <property type="term" value="P:protein folding"/>
    <property type="evidence" value="ECO:0000318"/>
    <property type="project" value="GO_Central"/>
</dbReference>
<dbReference type="PANTHER" id="PTHR33322:SF4">
    <property type="entry name" value="BAG DOMAIN CONTAINING PROTEIN, EXPRESSED"/>
    <property type="match status" value="1"/>
</dbReference>
<keyword evidence="5" id="KW-1185">Reference proteome</keyword>
<evidence type="ECO:0000313" key="4">
    <source>
        <dbReference type="EMBL" id="EEF47425.1"/>
    </source>
</evidence>
<dbReference type="InterPro" id="IPR036533">
    <property type="entry name" value="BAG_dom_sf"/>
</dbReference>
<dbReference type="Pfam" id="PF02179">
    <property type="entry name" value="BAG"/>
    <property type="match status" value="1"/>
</dbReference>
<dbReference type="AlphaFoldDB" id="B9RMA2"/>
<dbReference type="PROSITE" id="PS51035">
    <property type="entry name" value="BAG"/>
    <property type="match status" value="1"/>
</dbReference>
<dbReference type="InterPro" id="IPR003103">
    <property type="entry name" value="BAG_domain"/>
</dbReference>
<feature type="region of interest" description="Disordered" evidence="2">
    <location>
        <begin position="249"/>
        <end position="300"/>
    </location>
</feature>
<keyword evidence="1" id="KW-0143">Chaperone</keyword>
<evidence type="ECO:0000313" key="5">
    <source>
        <dbReference type="Proteomes" id="UP000008311"/>
    </source>
</evidence>
<dbReference type="eggNOG" id="ENOG502RY04">
    <property type="taxonomic scope" value="Eukaryota"/>
</dbReference>
<accession>B9RMA2</accession>
<organism evidence="4 5">
    <name type="scientific">Ricinus communis</name>
    <name type="common">Castor bean</name>
    <dbReference type="NCBI Taxonomy" id="3988"/>
    <lineage>
        <taxon>Eukaryota</taxon>
        <taxon>Viridiplantae</taxon>
        <taxon>Streptophyta</taxon>
        <taxon>Embryophyta</taxon>
        <taxon>Tracheophyta</taxon>
        <taxon>Spermatophyta</taxon>
        <taxon>Magnoliopsida</taxon>
        <taxon>eudicotyledons</taxon>
        <taxon>Gunneridae</taxon>
        <taxon>Pentapetalae</taxon>
        <taxon>rosids</taxon>
        <taxon>fabids</taxon>
        <taxon>Malpighiales</taxon>
        <taxon>Euphorbiaceae</taxon>
        <taxon>Acalyphoideae</taxon>
        <taxon>Acalypheae</taxon>
        <taxon>Ricinus</taxon>
    </lineage>
</organism>
<dbReference type="EMBL" id="EQ973789">
    <property type="protein sequence ID" value="EEF47425.1"/>
    <property type="molecule type" value="Genomic_DNA"/>
</dbReference>
<dbReference type="SUPFAM" id="SSF63491">
    <property type="entry name" value="BAG domain"/>
    <property type="match status" value="1"/>
</dbReference>
<feature type="compositionally biased region" description="Basic and acidic residues" evidence="2">
    <location>
        <begin position="272"/>
        <end position="291"/>
    </location>
</feature>
<reference evidence="5" key="1">
    <citation type="journal article" date="2010" name="Nat. Biotechnol.">
        <title>Draft genome sequence of the oilseed species Ricinus communis.</title>
        <authorList>
            <person name="Chan A.P."/>
            <person name="Crabtree J."/>
            <person name="Zhao Q."/>
            <person name="Lorenzi H."/>
            <person name="Orvis J."/>
            <person name="Puiu D."/>
            <person name="Melake-Berhan A."/>
            <person name="Jones K.M."/>
            <person name="Redman J."/>
            <person name="Chen G."/>
            <person name="Cahoon E.B."/>
            <person name="Gedil M."/>
            <person name="Stanke M."/>
            <person name="Haas B.J."/>
            <person name="Wortman J.R."/>
            <person name="Fraser-Liggett C.M."/>
            <person name="Ravel J."/>
            <person name="Rabinowicz P.D."/>
        </authorList>
    </citation>
    <scope>NUCLEOTIDE SEQUENCE [LARGE SCALE GENOMIC DNA]</scope>
    <source>
        <strain evidence="5">cv. Hale</strain>
    </source>
</reference>
<protein>
    <recommendedName>
        <fullName evidence="3">BAG domain-containing protein</fullName>
    </recommendedName>
</protein>
<dbReference type="KEGG" id="rcu:8286753"/>
<feature type="domain" description="BAG" evidence="3">
    <location>
        <begin position="88"/>
        <end position="164"/>
    </location>
</feature>
<evidence type="ECO:0000259" key="3">
    <source>
        <dbReference type="PROSITE" id="PS51035"/>
    </source>
</evidence>
<feature type="region of interest" description="Disordered" evidence="2">
    <location>
        <begin position="219"/>
        <end position="238"/>
    </location>
</feature>
<dbReference type="InterPro" id="IPR040400">
    <property type="entry name" value="BAG5/6/7/8"/>
</dbReference>
<dbReference type="Gene3D" id="1.20.58.120">
    <property type="entry name" value="BAG domain"/>
    <property type="match status" value="1"/>
</dbReference>
<dbReference type="PANTHER" id="PTHR33322">
    <property type="entry name" value="BAG DOMAIN CONTAINING PROTEIN, EXPRESSED"/>
    <property type="match status" value="1"/>
</dbReference>
<name>B9RMA2_RICCO</name>
<sequence>MDYPFYANRFGYPQSSRYYDHHHSPYSSKQVPVDHRTPPSCKVVMIPVTDGSERQLPLPLMSKETRLDGAVNIQKVFRGFMVRKSVKKIGEIKSEVDEIEKILMSETRELMRKDSKERLKVNEMLMRLLLRLDSVRGVDSGVRDLRRAVIKKVIKLQELVDSIVANNVAKDEDLANQTLETTDIPPNVEDSSFNSNNFENAVNQTQNHAVDSTCDCVSNVSKEEEGEEEAAAPAEELTAIRENVDVSECMEMSSSSGSSIQGESSQADSSDSLEKQPDDEKEVGDNEKDQDQFCGGEGNKEEMAVCRKSRELLEKMMEDNEKMMGLMTQLFQRNEMQTRLLSSLSQRVEQLERAFMCERSKRSKKKRHSAGLADCLESTQDCKKSSGKR</sequence>
<dbReference type="CDD" id="cd23767">
    <property type="entry name" value="IQCD"/>
    <property type="match status" value="1"/>
</dbReference>
<feature type="compositionally biased region" description="Low complexity" evidence="2">
    <location>
        <begin position="249"/>
        <end position="266"/>
    </location>
</feature>
<dbReference type="SMART" id="SM00264">
    <property type="entry name" value="BAG"/>
    <property type="match status" value="1"/>
</dbReference>
<evidence type="ECO:0000256" key="1">
    <source>
        <dbReference type="ARBA" id="ARBA00023186"/>
    </source>
</evidence>
<dbReference type="PROSITE" id="PS50096">
    <property type="entry name" value="IQ"/>
    <property type="match status" value="1"/>
</dbReference>
<proteinExistence type="predicted"/>
<dbReference type="InParanoid" id="B9RMA2"/>
<dbReference type="OrthoDB" id="1923217at2759"/>
<dbReference type="STRING" id="3988.B9RMA2"/>
<gene>
    <name evidence="4" type="ORF">RCOM_1078930</name>
</gene>
<dbReference type="Proteomes" id="UP000008311">
    <property type="component" value="Unassembled WGS sequence"/>
</dbReference>
<evidence type="ECO:0000256" key="2">
    <source>
        <dbReference type="SAM" id="MobiDB-lite"/>
    </source>
</evidence>
<dbReference type="GO" id="GO:0051087">
    <property type="term" value="F:protein-folding chaperone binding"/>
    <property type="evidence" value="ECO:0007669"/>
    <property type="project" value="InterPro"/>
</dbReference>